<evidence type="ECO:0000256" key="4">
    <source>
        <dbReference type="ARBA" id="ARBA00022827"/>
    </source>
</evidence>
<feature type="domain" description="FAD/NAD(P)-binding" evidence="8">
    <location>
        <begin position="1"/>
        <end position="279"/>
    </location>
</feature>
<dbReference type="GO" id="GO:0016491">
    <property type="term" value="F:oxidoreductase activity"/>
    <property type="evidence" value="ECO:0007669"/>
    <property type="project" value="UniProtKB-KW"/>
</dbReference>
<dbReference type="SUPFAM" id="SSF51905">
    <property type="entry name" value="FAD/NAD(P)-binding domain"/>
    <property type="match status" value="1"/>
</dbReference>
<dbReference type="Pfam" id="PF02852">
    <property type="entry name" value="Pyr_redox_dim"/>
    <property type="match status" value="1"/>
</dbReference>
<dbReference type="Proteomes" id="UP000610960">
    <property type="component" value="Unassembled WGS sequence"/>
</dbReference>
<protein>
    <submittedName>
        <fullName evidence="9">CoA-disulfide reductase</fullName>
    </submittedName>
</protein>
<evidence type="ECO:0000313" key="9">
    <source>
        <dbReference type="EMBL" id="GGP22308.1"/>
    </source>
</evidence>
<comment type="similarity">
    <text evidence="2">Belongs to the class-III pyridine nucleotide-disulfide oxidoreductase family.</text>
</comment>
<dbReference type="InterPro" id="IPR004099">
    <property type="entry name" value="Pyr_nucl-diS_OxRdtase_dimer"/>
</dbReference>
<dbReference type="InterPro" id="IPR036188">
    <property type="entry name" value="FAD/NAD-bd_sf"/>
</dbReference>
<keyword evidence="6" id="KW-0676">Redox-active center</keyword>
<evidence type="ECO:0000256" key="1">
    <source>
        <dbReference type="ARBA" id="ARBA00001974"/>
    </source>
</evidence>
<dbReference type="PRINTS" id="PR00411">
    <property type="entry name" value="PNDRDTASEI"/>
</dbReference>
<evidence type="ECO:0000259" key="8">
    <source>
        <dbReference type="Pfam" id="PF07992"/>
    </source>
</evidence>
<sequence>MKIAIIGGGAAGMSAASRAKKLNNDADVVVLEETRIVSHAPCGIPYYVSGYFSDERLFSAYDASQFEKIKGAHVKINTKVMEIRDGELVVNEGGRRGFIEYDKLIIATGARPRLPNIPINGDVLTVYHPANAAMVKQRLWSARDIIIVGGGFLSIEMAEALAGLGKRVTIISRSNHLLSRVLDGDMSAIVENKLRGAVDLVLGEEAVSVGLDINGRMVVETSKGRYAGDSVVMATGIRPNSELAINAGLNVGGSGGIIVDDHMRTSKPDIYAAGDVVETVNAITGHRTIAPFGPIANKMGYVAGVNAAGGDMVFPGVVLTSITRFFDLKIGSTGVKEGDAIKLGLNPRTSIIKARTRSRYYPGGGLTWVKLVSDNKGKLIGGQVVGEEGVLARVNVIAVAVQHGLTIKDLFFAELGYLPPLSTAWDPLIMAARRLMPEG</sequence>
<dbReference type="InterPro" id="IPR050260">
    <property type="entry name" value="FAD-bd_OxRdtase"/>
</dbReference>
<feature type="domain" description="Pyridine nucleotide-disulphide oxidoreductase dimerisation" evidence="7">
    <location>
        <begin position="323"/>
        <end position="425"/>
    </location>
</feature>
<accession>A0A830GZI0</accession>
<evidence type="ECO:0000256" key="3">
    <source>
        <dbReference type="ARBA" id="ARBA00022630"/>
    </source>
</evidence>
<dbReference type="PANTHER" id="PTHR43429">
    <property type="entry name" value="PYRIDINE NUCLEOTIDE-DISULFIDE OXIDOREDUCTASE DOMAIN-CONTAINING"/>
    <property type="match status" value="1"/>
</dbReference>
<dbReference type="PANTHER" id="PTHR43429:SF1">
    <property type="entry name" value="NAD(P)H SULFUR OXIDOREDUCTASE (COA-DEPENDENT)"/>
    <property type="match status" value="1"/>
</dbReference>
<dbReference type="OrthoDB" id="27922at2157"/>
<dbReference type="EMBL" id="BMNL01000004">
    <property type="protein sequence ID" value="GGP22308.1"/>
    <property type="molecule type" value="Genomic_DNA"/>
</dbReference>
<comment type="cofactor">
    <cofactor evidence="1">
        <name>FAD</name>
        <dbReference type="ChEBI" id="CHEBI:57692"/>
    </cofactor>
</comment>
<evidence type="ECO:0000256" key="6">
    <source>
        <dbReference type="ARBA" id="ARBA00023284"/>
    </source>
</evidence>
<dbReference type="AlphaFoldDB" id="A0A830GZI0"/>
<reference evidence="9" key="2">
    <citation type="submission" date="2020-09" db="EMBL/GenBank/DDBJ databases">
        <authorList>
            <person name="Sun Q."/>
            <person name="Ohkuma M."/>
        </authorList>
    </citation>
    <scope>NUCLEOTIDE SEQUENCE</scope>
    <source>
        <strain evidence="9">JCM 10088</strain>
    </source>
</reference>
<dbReference type="PRINTS" id="PR00368">
    <property type="entry name" value="FADPNR"/>
</dbReference>
<dbReference type="SUPFAM" id="SSF55424">
    <property type="entry name" value="FAD/NAD-linked reductases, dimerisation (C-terminal) domain"/>
    <property type="match status" value="1"/>
</dbReference>
<reference evidence="9" key="1">
    <citation type="journal article" date="2014" name="Int. J. Syst. Evol. Microbiol.">
        <title>Complete genome sequence of Corynebacterium casei LMG S-19264T (=DSM 44701T), isolated from a smear-ripened cheese.</title>
        <authorList>
            <consortium name="US DOE Joint Genome Institute (JGI-PGF)"/>
            <person name="Walter F."/>
            <person name="Albersmeier A."/>
            <person name="Kalinowski J."/>
            <person name="Ruckert C."/>
        </authorList>
    </citation>
    <scope>NUCLEOTIDE SEQUENCE</scope>
    <source>
        <strain evidence="9">JCM 10088</strain>
    </source>
</reference>
<name>A0A830GZI0_9CREN</name>
<keyword evidence="10" id="KW-1185">Reference proteome</keyword>
<evidence type="ECO:0000256" key="2">
    <source>
        <dbReference type="ARBA" id="ARBA00009130"/>
    </source>
</evidence>
<dbReference type="RefSeq" id="WP_188597053.1">
    <property type="nucleotide sequence ID" value="NZ_BMNL01000004.1"/>
</dbReference>
<dbReference type="InterPro" id="IPR016156">
    <property type="entry name" value="FAD/NAD-linked_Rdtase_dimer_sf"/>
</dbReference>
<organism evidence="9 10">
    <name type="scientific">Thermocladium modestius</name>
    <dbReference type="NCBI Taxonomy" id="62609"/>
    <lineage>
        <taxon>Archaea</taxon>
        <taxon>Thermoproteota</taxon>
        <taxon>Thermoprotei</taxon>
        <taxon>Thermoproteales</taxon>
        <taxon>Thermoproteaceae</taxon>
        <taxon>Thermocladium</taxon>
    </lineage>
</organism>
<keyword evidence="4" id="KW-0274">FAD</keyword>
<gene>
    <name evidence="9" type="ORF">GCM10007981_17850</name>
</gene>
<evidence type="ECO:0000259" key="7">
    <source>
        <dbReference type="Pfam" id="PF02852"/>
    </source>
</evidence>
<evidence type="ECO:0000256" key="5">
    <source>
        <dbReference type="ARBA" id="ARBA00023002"/>
    </source>
</evidence>
<evidence type="ECO:0000313" key="10">
    <source>
        <dbReference type="Proteomes" id="UP000610960"/>
    </source>
</evidence>
<dbReference type="Pfam" id="PF07992">
    <property type="entry name" value="Pyr_redox_2"/>
    <property type="match status" value="1"/>
</dbReference>
<dbReference type="InterPro" id="IPR023753">
    <property type="entry name" value="FAD/NAD-binding_dom"/>
</dbReference>
<dbReference type="Gene3D" id="3.50.50.60">
    <property type="entry name" value="FAD/NAD(P)-binding domain"/>
    <property type="match status" value="2"/>
</dbReference>
<keyword evidence="3" id="KW-0285">Flavoprotein</keyword>
<comment type="caution">
    <text evidence="9">The sequence shown here is derived from an EMBL/GenBank/DDBJ whole genome shotgun (WGS) entry which is preliminary data.</text>
</comment>
<keyword evidence="5" id="KW-0560">Oxidoreductase</keyword>
<proteinExistence type="inferred from homology"/>